<keyword evidence="3" id="KW-1185">Reference proteome</keyword>
<proteinExistence type="predicted"/>
<dbReference type="AlphaFoldDB" id="A0A3A1PQD9"/>
<name>A0A3A1PQD9_VIBHA</name>
<evidence type="ECO:0000313" key="4">
    <source>
        <dbReference type="Proteomes" id="UP000253437"/>
    </source>
</evidence>
<dbReference type="EMBL" id="QOUW02000230">
    <property type="protein sequence ID" value="RIW00221.1"/>
    <property type="molecule type" value="Genomic_DNA"/>
</dbReference>
<evidence type="ECO:0000313" key="3">
    <source>
        <dbReference type="Proteomes" id="UP000067422"/>
    </source>
</evidence>
<dbReference type="OrthoDB" id="5905869at2"/>
<dbReference type="KEGG" id="vhr:AL538_28630"/>
<reference evidence="1" key="2">
    <citation type="submission" date="2018-01" db="EMBL/GenBank/DDBJ databases">
        <title>FDA dAtabase for Regulatory Grade micrObial Sequences (FDA-ARGOS): Supporting development and validation of Infectious Disease Dx tests.</title>
        <authorList>
            <person name="Hoffmann M."/>
            <person name="Allard M."/>
            <person name="Evans P."/>
            <person name="Brown E."/>
            <person name="Tallon L."/>
            <person name="Sadzewicz L."/>
            <person name="Sengamalay N."/>
            <person name="Ott S."/>
            <person name="Godinez A."/>
            <person name="Nagaraj S."/>
            <person name="Vyas G."/>
            <person name="Aluvathingal J."/>
            <person name="Nadendla S."/>
            <person name="Geyer C."/>
            <person name="Sichtig H."/>
        </authorList>
    </citation>
    <scope>NUCLEOTIDE SEQUENCE</scope>
    <source>
        <strain evidence="1">FDAARGOS_107</strain>
    </source>
</reference>
<reference evidence="3" key="1">
    <citation type="submission" date="2015-12" db="EMBL/GenBank/DDBJ databases">
        <title>FDA dAtabase for Regulatory Grade micrObial Sequences (FDA-ARGOS): Supporting development and validation of Infectious Disease Dx tests.</title>
        <authorList>
            <person name="Hoffmann M."/>
            <person name="Allard M."/>
            <person name="Evans P."/>
            <person name="Brown E."/>
            <person name="Tallon L.J."/>
            <person name="Sadzewicz L."/>
            <person name="Sengamalay N."/>
            <person name="Ott S."/>
            <person name="Godinez A."/>
            <person name="Nagaraj S."/>
            <person name="Vyas G."/>
            <person name="Aluvathingal J."/>
            <person name="Nadendla S."/>
            <person name="Geyer C."/>
            <person name="Sichtig H."/>
        </authorList>
    </citation>
    <scope>NUCLEOTIDE SEQUENCE [LARGE SCALE GENOMIC DNA]</scope>
    <source>
        <strain evidence="3">ATCC 43516</strain>
    </source>
</reference>
<reference evidence="2 4" key="3">
    <citation type="submission" date="2018-08" db="EMBL/GenBank/DDBJ databases">
        <title>Vibrio harveyi strains pathogenic to white snook Centropomus viridis Lockington (1877) and potential probiotic bacteria.</title>
        <authorList>
            <person name="Soto-Rodriguez S."/>
            <person name="Gomez-Gil B."/>
            <person name="Lozano-Olvera R."/>
        </authorList>
    </citation>
    <scope>NUCLEOTIDE SEQUENCE [LARGE SCALE GENOMIC DNA]</scope>
    <source>
        <strain evidence="2 4">CAIM 1508</strain>
    </source>
</reference>
<organism evidence="2 4">
    <name type="scientific">Vibrio harveyi</name>
    <name type="common">Beneckea harveyi</name>
    <dbReference type="NCBI Taxonomy" id="669"/>
    <lineage>
        <taxon>Bacteria</taxon>
        <taxon>Pseudomonadati</taxon>
        <taxon>Pseudomonadota</taxon>
        <taxon>Gammaproteobacteria</taxon>
        <taxon>Vibrionales</taxon>
        <taxon>Vibrionaceae</taxon>
        <taxon>Vibrio</taxon>
    </lineage>
</organism>
<protein>
    <submittedName>
        <fullName evidence="2">Uncharacterized protein</fullName>
    </submittedName>
</protein>
<accession>A0A3A1PQD9</accession>
<evidence type="ECO:0000313" key="2">
    <source>
        <dbReference type="EMBL" id="RIW00221.1"/>
    </source>
</evidence>
<sequence length="59" mass="6495">MGMSYLIIGFAQILKLSVAFVSDMNHTNDCEVACLFRFCVICAINASLSTAEVYIQTVK</sequence>
<dbReference type="EMBL" id="CP014039">
    <property type="protein sequence ID" value="AUW38374.1"/>
    <property type="molecule type" value="Genomic_DNA"/>
</dbReference>
<dbReference type="Proteomes" id="UP000067422">
    <property type="component" value="Chromosome 2"/>
</dbReference>
<evidence type="ECO:0000313" key="1">
    <source>
        <dbReference type="EMBL" id="AUW38374.1"/>
    </source>
</evidence>
<dbReference type="Proteomes" id="UP000253437">
    <property type="component" value="Unassembled WGS sequence"/>
</dbReference>
<gene>
    <name evidence="1" type="ORF">AL538_28630</name>
    <name evidence="2" type="ORF">DS957_027395</name>
</gene>